<organism evidence="6 7">
    <name type="scientific">Maledivibacter halophilus</name>
    <dbReference type="NCBI Taxonomy" id="36842"/>
    <lineage>
        <taxon>Bacteria</taxon>
        <taxon>Bacillati</taxon>
        <taxon>Bacillota</taxon>
        <taxon>Clostridia</taxon>
        <taxon>Peptostreptococcales</taxon>
        <taxon>Caminicellaceae</taxon>
        <taxon>Maledivibacter</taxon>
    </lineage>
</organism>
<dbReference type="InterPro" id="IPR012967">
    <property type="entry name" value="COMT_dimerisation"/>
</dbReference>
<dbReference type="InterPro" id="IPR001077">
    <property type="entry name" value="COMT_C"/>
</dbReference>
<evidence type="ECO:0000256" key="3">
    <source>
        <dbReference type="ARBA" id="ARBA00022691"/>
    </source>
</evidence>
<keyword evidence="7" id="KW-1185">Reference proteome</keyword>
<dbReference type="AlphaFoldDB" id="A0A1T5LZD6"/>
<evidence type="ECO:0000259" key="4">
    <source>
        <dbReference type="Pfam" id="PF00891"/>
    </source>
</evidence>
<feature type="domain" description="O-methyltransferase dimerisation" evidence="5">
    <location>
        <begin position="16"/>
        <end position="88"/>
    </location>
</feature>
<dbReference type="RefSeq" id="WP_079493406.1">
    <property type="nucleotide sequence ID" value="NZ_FUZT01000009.1"/>
</dbReference>
<feature type="domain" description="O-methyltransferase C-terminal" evidence="4">
    <location>
        <begin position="168"/>
        <end position="283"/>
    </location>
</feature>
<dbReference type="OrthoDB" id="1682723at2"/>
<dbReference type="InterPro" id="IPR029063">
    <property type="entry name" value="SAM-dependent_MTases_sf"/>
</dbReference>
<dbReference type="CDD" id="cd02440">
    <property type="entry name" value="AdoMet_MTases"/>
    <property type="match status" value="1"/>
</dbReference>
<dbReference type="Gene3D" id="3.40.50.150">
    <property type="entry name" value="Vaccinia Virus protein VP39"/>
    <property type="match status" value="1"/>
</dbReference>
<reference evidence="6 7" key="1">
    <citation type="submission" date="2017-02" db="EMBL/GenBank/DDBJ databases">
        <authorList>
            <person name="Peterson S.W."/>
        </authorList>
    </citation>
    <scope>NUCLEOTIDE SEQUENCE [LARGE SCALE GENOMIC DNA]</scope>
    <source>
        <strain evidence="6 7">M1</strain>
    </source>
</reference>
<dbReference type="SUPFAM" id="SSF53335">
    <property type="entry name" value="S-adenosyl-L-methionine-dependent methyltransferases"/>
    <property type="match status" value="1"/>
</dbReference>
<dbReference type="GO" id="GO:0046983">
    <property type="term" value="F:protein dimerization activity"/>
    <property type="evidence" value="ECO:0007669"/>
    <property type="project" value="InterPro"/>
</dbReference>
<dbReference type="Proteomes" id="UP000190285">
    <property type="component" value="Unassembled WGS sequence"/>
</dbReference>
<dbReference type="Gene3D" id="1.10.10.10">
    <property type="entry name" value="Winged helix-like DNA-binding domain superfamily/Winged helix DNA-binding domain"/>
    <property type="match status" value="1"/>
</dbReference>
<dbReference type="PANTHER" id="PTHR43712">
    <property type="entry name" value="PUTATIVE (AFU_ORTHOLOGUE AFUA_4G14580)-RELATED"/>
    <property type="match status" value="1"/>
</dbReference>
<keyword evidence="2" id="KW-0808">Transferase</keyword>
<dbReference type="GO" id="GO:0008171">
    <property type="term" value="F:O-methyltransferase activity"/>
    <property type="evidence" value="ECO:0007669"/>
    <property type="project" value="InterPro"/>
</dbReference>
<evidence type="ECO:0000313" key="6">
    <source>
        <dbReference type="EMBL" id="SKC81225.1"/>
    </source>
</evidence>
<evidence type="ECO:0000313" key="7">
    <source>
        <dbReference type="Proteomes" id="UP000190285"/>
    </source>
</evidence>
<protein>
    <submittedName>
        <fullName evidence="6">16S RNA G1207 methylase RsmC</fullName>
    </submittedName>
</protein>
<dbReference type="GO" id="GO:0032259">
    <property type="term" value="P:methylation"/>
    <property type="evidence" value="ECO:0007669"/>
    <property type="project" value="UniProtKB-KW"/>
</dbReference>
<gene>
    <name evidence="6" type="ORF">SAMN02194393_03577</name>
</gene>
<dbReference type="SUPFAM" id="SSF46785">
    <property type="entry name" value="Winged helix' DNA-binding domain"/>
    <property type="match status" value="1"/>
</dbReference>
<dbReference type="PANTHER" id="PTHR43712:SF2">
    <property type="entry name" value="O-METHYLTRANSFERASE CICE"/>
    <property type="match status" value="1"/>
</dbReference>
<evidence type="ECO:0000259" key="5">
    <source>
        <dbReference type="Pfam" id="PF08100"/>
    </source>
</evidence>
<accession>A0A1T5LZD6</accession>
<dbReference type="InterPro" id="IPR016461">
    <property type="entry name" value="COMT-like"/>
</dbReference>
<sequence>MLNKKDCSPNYFYKMVQNYKEAQLLFAAIELDIFTYLGEFKDYKAVALETGYNERNLKFFLNSLVAIGLIEKKGDIYRNTPIVDRYLNKEREVYLGGYIVFREKMTQLLNVVERVKKGPIDYVVKNNKGVEVYDFYKLAKLSIKEMYTGRVQSLLEISKSLFIKDKALKILDLGGGSGTLAIEFIKNYPDSTGVIFEHPSVSRLPKELVKEMEFEDRIKVLSGDFTIDDIGKDYDFIIASGVLDFAKDSLSHMVKKLYDALNVSGYLYIVSHDVNEEHTAPKQSIVGWLSSHLDGLDILLDKNSITNALETGGFVEIERDNIQGIMDNLQGEIYIKG</sequence>
<dbReference type="EMBL" id="FUZT01000009">
    <property type="protein sequence ID" value="SKC81225.1"/>
    <property type="molecule type" value="Genomic_DNA"/>
</dbReference>
<dbReference type="STRING" id="36842.SAMN02194393_03577"/>
<dbReference type="InterPro" id="IPR036390">
    <property type="entry name" value="WH_DNA-bd_sf"/>
</dbReference>
<dbReference type="Pfam" id="PF00891">
    <property type="entry name" value="Methyltransf_2"/>
    <property type="match status" value="1"/>
</dbReference>
<evidence type="ECO:0000256" key="1">
    <source>
        <dbReference type="ARBA" id="ARBA00022603"/>
    </source>
</evidence>
<name>A0A1T5LZD6_9FIRM</name>
<evidence type="ECO:0000256" key="2">
    <source>
        <dbReference type="ARBA" id="ARBA00022679"/>
    </source>
</evidence>
<dbReference type="Pfam" id="PF08100">
    <property type="entry name" value="Dimerisation"/>
    <property type="match status" value="1"/>
</dbReference>
<dbReference type="InterPro" id="IPR036388">
    <property type="entry name" value="WH-like_DNA-bd_sf"/>
</dbReference>
<keyword evidence="1 6" id="KW-0489">Methyltransferase</keyword>
<proteinExistence type="predicted"/>
<keyword evidence="3" id="KW-0949">S-adenosyl-L-methionine</keyword>
<dbReference type="PROSITE" id="PS51683">
    <property type="entry name" value="SAM_OMT_II"/>
    <property type="match status" value="1"/>
</dbReference>